<keyword evidence="3" id="KW-1185">Reference proteome</keyword>
<protein>
    <submittedName>
        <fullName evidence="2">Chemotaxis protein</fullName>
    </submittedName>
</protein>
<sequence>MSFHDRRQESRPATGEAPFGLEEVFFSRTDDRGVISAFNDVFYRVANYSTEELRGAPHKIIRHPDMPRGVFQLLWDTLKRGETIGAYVKNKAKDGLFYWVFAVVVPSEGGFLSARIKPSSSLFATIQTEYKTLLDAEKADGLSPEKSAELLLERLGELGFKDYQSFASFALAEELTARDTGLGASVNPKITNCRAMLKNADELLGETAGLVQEFEAMRTIPHNLRVIASRIEPAGGPVTELSQNYGTMSRDMSEWFSAHVRGENSNFSAIKDTVNNNMFIECMTRILNECDVQLQKEQRDNEAPSIVAERKILATLVTEQRQFAQNGLADVKSEADRILAACTMMNRHFLGLSTIRVLCKIESARLSTKGEALTAIIDQLGEFQARISKQLDRISTLGESIRDTEH</sequence>
<evidence type="ECO:0000313" key="2">
    <source>
        <dbReference type="EMBL" id="NIZ61030.1"/>
    </source>
</evidence>
<dbReference type="Gene3D" id="3.30.450.20">
    <property type="entry name" value="PAS domain"/>
    <property type="match status" value="1"/>
</dbReference>
<comment type="caution">
    <text evidence="2">The sequence shown here is derived from an EMBL/GenBank/DDBJ whole genome shotgun (WGS) entry which is preliminary data.</text>
</comment>
<dbReference type="CDD" id="cd00130">
    <property type="entry name" value="PAS"/>
    <property type="match status" value="1"/>
</dbReference>
<evidence type="ECO:0000259" key="1">
    <source>
        <dbReference type="Pfam" id="PF08447"/>
    </source>
</evidence>
<dbReference type="Proteomes" id="UP001429564">
    <property type="component" value="Unassembled WGS sequence"/>
</dbReference>
<dbReference type="Pfam" id="PF08447">
    <property type="entry name" value="PAS_3"/>
    <property type="match status" value="1"/>
</dbReference>
<accession>A0ABX0W5V5</accession>
<dbReference type="SUPFAM" id="SSF55785">
    <property type="entry name" value="PYP-like sensor domain (PAS domain)"/>
    <property type="match status" value="1"/>
</dbReference>
<dbReference type="InterPro" id="IPR013655">
    <property type="entry name" value="PAS_fold_3"/>
</dbReference>
<evidence type="ECO:0000313" key="3">
    <source>
        <dbReference type="Proteomes" id="UP001429564"/>
    </source>
</evidence>
<organism evidence="2 3">
    <name type="scientific">Parasedimentitalea denitrificans</name>
    <dbReference type="NCBI Taxonomy" id="2211118"/>
    <lineage>
        <taxon>Bacteria</taxon>
        <taxon>Pseudomonadati</taxon>
        <taxon>Pseudomonadota</taxon>
        <taxon>Alphaproteobacteria</taxon>
        <taxon>Rhodobacterales</taxon>
        <taxon>Paracoccaceae</taxon>
        <taxon>Parasedimentitalea</taxon>
    </lineage>
</organism>
<proteinExistence type="predicted"/>
<dbReference type="InterPro" id="IPR000014">
    <property type="entry name" value="PAS"/>
</dbReference>
<feature type="domain" description="PAS fold-3" evidence="1">
    <location>
        <begin position="38"/>
        <end position="106"/>
    </location>
</feature>
<dbReference type="InterPro" id="IPR035965">
    <property type="entry name" value="PAS-like_dom_sf"/>
</dbReference>
<dbReference type="EMBL" id="QHLQ01000006">
    <property type="protein sequence ID" value="NIZ61030.1"/>
    <property type="molecule type" value="Genomic_DNA"/>
</dbReference>
<gene>
    <name evidence="2" type="ORF">DL239_08585</name>
</gene>
<dbReference type="RefSeq" id="WP_167683607.1">
    <property type="nucleotide sequence ID" value="NZ_QHLQ01000006.1"/>
</dbReference>
<reference evidence="2 3" key="1">
    <citation type="submission" date="2018-05" db="EMBL/GenBank/DDBJ databases">
        <authorList>
            <person name="Zhang Y.-J."/>
        </authorList>
    </citation>
    <scope>NUCLEOTIDE SEQUENCE [LARGE SCALE GENOMIC DNA]</scope>
    <source>
        <strain evidence="2 3">CY04</strain>
    </source>
</reference>
<name>A0ABX0W5V5_9RHOB</name>